<reference evidence="5" key="1">
    <citation type="journal article" date="2014" name="Genome Announc.">
        <title>Draft genome sequence of Rhodosporidium toruloides CECT1137, an oleaginous yeast of biotechnological interest.</title>
        <authorList>
            <person name="Morin N."/>
            <person name="Calcas X."/>
            <person name="Devillers H."/>
            <person name="Durrens P."/>
            <person name="Sherman D.J."/>
            <person name="Nicaud J.-M."/>
            <person name="Neuveglise C."/>
        </authorList>
    </citation>
    <scope>NUCLEOTIDE SEQUENCE</scope>
    <source>
        <strain evidence="5">CECT1137</strain>
    </source>
</reference>
<dbReference type="InterPro" id="IPR007757">
    <property type="entry name" value="MT-A70-like"/>
</dbReference>
<dbReference type="AlphaFoldDB" id="A0A061AJV8"/>
<protein>
    <submittedName>
        <fullName evidence="5">RHTO0S01e02916g1_1</fullName>
    </submittedName>
</protein>
<dbReference type="GO" id="GO:0003729">
    <property type="term" value="F:mRNA binding"/>
    <property type="evidence" value="ECO:0007669"/>
    <property type="project" value="TreeGrafter"/>
</dbReference>
<feature type="compositionally biased region" description="Basic and acidic residues" evidence="4">
    <location>
        <begin position="356"/>
        <end position="369"/>
    </location>
</feature>
<sequence>MSAAVRPPPARQGQPASQRNFGESSAGGASSHLGMALADERSGKAVDGGSGTKKQLSEVQRRKRERWGPAYVPEEETIRNDYSGQYVQTGGRPQNHLRNTAVETRFAEYPKLASLLTHKHTLTASPQHSIPPTYFNLPSDSSSSSASAMSSALAALRPAHFDCLLLTPPPSVTVDELASLEISRLAATPGFIWLWVGSGQAGLEGSEGGGVGLEKGRELLTLWGYRRCEDIVWLKTNKKDPEGDLVKEPTSLFQPTLEHCLMGIRGTVRRSTDSFFVHCNVDTDVIVWEGDDEDPDLKPPEIQTLIENFCLGTRRLHLYGSPRSLRRGWLTVPSASSPPFTSESPVPPVENEGSAEEQKERWGAPKEWSREEWEARWKRPVAPGSLAAEGKGPELLGKVDTLLPFVEELDALRPKSPPQRNGLPSSGGLGRGRGAGLGITRSGLVGQAATAPAPDGSVGVNGLGRGRGRGRGRSGEQEVGYNIVPRPLARQPPTTMYGPSLQAFTPQQQYFVASPSHSNSAPPYPYASQLVQPPPSPSVAQYAYASQPSTAQQFYGVPPPPSFLSGYPQQPQAPTYRPPLHYPPQQQYLMPAAQGYYTPPYHASVQPSPIPQHPPLPGSAYAYSMPTSSPASVASVNPQLATQYIQQQMQTLALGQSTSSNSTAPSDAGSSAPTGELVYPISSRSRERTAESVAQATAADGRFADARE</sequence>
<dbReference type="EMBL" id="LK052936">
    <property type="protein sequence ID" value="CDR35597.1"/>
    <property type="molecule type" value="Genomic_DNA"/>
</dbReference>
<dbReference type="OrthoDB" id="14833at2759"/>
<dbReference type="Pfam" id="PF05063">
    <property type="entry name" value="MT-A70"/>
    <property type="match status" value="1"/>
</dbReference>
<comment type="subcellular location">
    <subcellularLocation>
        <location evidence="1">Nucleus</location>
    </subcellularLocation>
</comment>
<accession>A0A061AJV8</accession>
<dbReference type="GO" id="GO:0036396">
    <property type="term" value="C:RNA N6-methyladenosine methyltransferase complex"/>
    <property type="evidence" value="ECO:0007669"/>
    <property type="project" value="TreeGrafter"/>
</dbReference>
<dbReference type="InterPro" id="IPR045123">
    <property type="entry name" value="METTL14-like"/>
</dbReference>
<dbReference type="PANTHER" id="PTHR13107:SF0">
    <property type="entry name" value="N6-ADENOSINE-METHYLTRANSFERASE NON-CATALYTIC SUBUNIT"/>
    <property type="match status" value="1"/>
</dbReference>
<dbReference type="GO" id="GO:0005634">
    <property type="term" value="C:nucleus"/>
    <property type="evidence" value="ECO:0007669"/>
    <property type="project" value="UniProtKB-SubCell"/>
</dbReference>
<feature type="compositionally biased region" description="Pro residues" evidence="4">
    <location>
        <begin position="1"/>
        <end position="10"/>
    </location>
</feature>
<evidence type="ECO:0000256" key="1">
    <source>
        <dbReference type="ARBA" id="ARBA00004123"/>
    </source>
</evidence>
<dbReference type="PROSITE" id="PS51592">
    <property type="entry name" value="SAM_MTA70L_2"/>
    <property type="match status" value="1"/>
</dbReference>
<evidence type="ECO:0000313" key="5">
    <source>
        <dbReference type="EMBL" id="CDR35597.1"/>
    </source>
</evidence>
<evidence type="ECO:0000256" key="2">
    <source>
        <dbReference type="ARBA" id="ARBA00023242"/>
    </source>
</evidence>
<feature type="region of interest" description="Disordered" evidence="4">
    <location>
        <begin position="653"/>
        <end position="708"/>
    </location>
</feature>
<evidence type="ECO:0000256" key="3">
    <source>
        <dbReference type="PROSITE-ProRule" id="PRU00489"/>
    </source>
</evidence>
<proteinExistence type="inferred from homology"/>
<keyword evidence="2" id="KW-0539">Nucleus</keyword>
<name>A0A061AJV8_RHOTO</name>
<feature type="compositionally biased region" description="Polar residues" evidence="4">
    <location>
        <begin position="653"/>
        <end position="673"/>
    </location>
</feature>
<organism evidence="5">
    <name type="scientific">Rhodotorula toruloides</name>
    <name type="common">Yeast</name>
    <name type="synonym">Rhodosporidium toruloides</name>
    <dbReference type="NCBI Taxonomy" id="5286"/>
    <lineage>
        <taxon>Eukaryota</taxon>
        <taxon>Fungi</taxon>
        <taxon>Dikarya</taxon>
        <taxon>Basidiomycota</taxon>
        <taxon>Pucciniomycotina</taxon>
        <taxon>Microbotryomycetes</taxon>
        <taxon>Sporidiobolales</taxon>
        <taxon>Sporidiobolaceae</taxon>
        <taxon>Rhodotorula</taxon>
    </lineage>
</organism>
<comment type="similarity">
    <text evidence="3">Belongs to the MT-A70-like family.</text>
</comment>
<evidence type="ECO:0000256" key="4">
    <source>
        <dbReference type="SAM" id="MobiDB-lite"/>
    </source>
</evidence>
<feature type="compositionally biased region" description="Gly residues" evidence="4">
    <location>
        <begin position="425"/>
        <end position="437"/>
    </location>
</feature>
<feature type="compositionally biased region" description="Polar residues" evidence="4">
    <location>
        <begin position="14"/>
        <end position="23"/>
    </location>
</feature>
<feature type="region of interest" description="Disordered" evidence="4">
    <location>
        <begin position="1"/>
        <end position="68"/>
    </location>
</feature>
<feature type="region of interest" description="Disordered" evidence="4">
    <location>
        <begin position="410"/>
        <end position="501"/>
    </location>
</feature>
<dbReference type="PROSITE" id="PS51143">
    <property type="entry name" value="MT_A70"/>
    <property type="match status" value="1"/>
</dbReference>
<feature type="region of interest" description="Disordered" evidence="4">
    <location>
        <begin position="335"/>
        <end position="369"/>
    </location>
</feature>
<dbReference type="PANTHER" id="PTHR13107">
    <property type="entry name" value="N6-ADENOSINE-METHYLTRANSFERASE NON-CATALYTIC SUBUNIT"/>
    <property type="match status" value="1"/>
</dbReference>
<gene>
    <name evidence="5" type="ORF">RHTO0S_01e02916g</name>
</gene>
<feature type="compositionally biased region" description="Polar residues" evidence="4">
    <location>
        <begin position="335"/>
        <end position="344"/>
    </location>
</feature>